<evidence type="ECO:0000313" key="4">
    <source>
        <dbReference type="Proteomes" id="UP000005239"/>
    </source>
</evidence>
<keyword evidence="2" id="KW-0472">Membrane</keyword>
<dbReference type="EnsemblMetazoa" id="PPA42972.1">
    <property type="protein sequence ID" value="PPA42972.1"/>
    <property type="gene ID" value="WBGene00281341"/>
</dbReference>
<feature type="transmembrane region" description="Helical" evidence="2">
    <location>
        <begin position="81"/>
        <end position="102"/>
    </location>
</feature>
<accession>A0A8R1V0S8</accession>
<name>A0A8R1V0S8_PRIPA</name>
<keyword evidence="2" id="KW-1133">Transmembrane helix</keyword>
<dbReference type="Proteomes" id="UP000005239">
    <property type="component" value="Unassembled WGS sequence"/>
</dbReference>
<sequence length="1520" mass="165015">MTLDTSIDETVLGDGDGLDERLGEVLKGENLTSRLTHETSGFTVGAREANGSFSSQKASPPRFRTLLPSQGKNGGTPRCRLLLFTLLTGFLVVSASELGLLLSVEMSADSALLLLVVLGKFDVGGVSVEFNSDVIEFNYDNLVLLVDTGLLELLDSLHLLSIDGHTHLLGSLVHLKFDDGFARDDLHLLLFSILRDLLKENGKFGFLRRAILGEDGVASGQRSAVADVIERVDLAGLNGAHSLGLIDEVRSEGGKGTDGSHRLTTDVHKTKGYGKTVVTDGNLLGRSLEGQVGILTSRGLDGKKSTDDSLLVAGEVKRTSHGAVDIVLGDNLVLVEHGSLNETSVFLEGAYLALFSLNLHLELVLVVGSPTRLDVDGEFTVLLVEKLLKSLGHLGVEHLDGRFNLPVAGLFLKKRGGKSREIDLAVSQLVIADGSELELSLALLSSSNRFDLGEETVGVGLVRLVRLDVVLEGSLTLLLISIVLFVFLSLEVLLIVILEESLHRGSLHSRFLIENGLLLGLNVGASLLGPDAEERDGTSLELNNTARVLGKSESGLEVELLIPAHLSGHVNGDIDVGGMEKFHSKGNHGASHLNLGDVSGGKSGTGLDTNSKSIERLSISRFKLNLDGTIDLEDGGHLGREDKRRSDRSGDGTSSLVDERRENGVETVSLSEDGFDLSELDSSIANDGLDHLGNNLLIDGKKGVVHITESDVHEGMGILLLLLARDDRELGEDSRENVGGLEGRSLSSDEHLLESALLNLLEKFVEYLVDVVLLESNLCEVLVPLSGECSLEGGHDLLGKHRVIREEGSPVKGSSVLILLVVDSPMLVGGRDHLAGLSAESAKSVLAVVSHGLLTGNLRARVLLEGRVDERVNLGGLLLKLVDDLIDNVLLRDSLHNLMEGSNTDLGMLANTGMRMLIILRGRTERILRRASIAYFIYLNANDLLFLLVSDDLVKGIHGQIHSRVGNGLESKNLLVSGLGSLEFVIKNADESLLHFARALSLLGRFDGELVTMISTHSVHQSTDGKPTRLMFEGLTTRILAERSEGLDDLLRGNTDGSELLEKGGRLERRDLNEMNCKMFDFCENFKFFESTTHLLDLLDFFLGGETKNLDDSGHFMSGSQFDSLLLRFHLDNHGLDKTRDNFVLVLDLGIGRFLEERLVSGSKELLLLLFPFHGIEKSLLLLALRGGDSLVLLVHFDKSHVSRDESGEESLLLRDGSIRVDGSELDLLDHETGRSSGDTVVEDIVSLSNTTRALLEVDRLGDEEFRFLTTRRRFRKDGVGDFAFSLEGKLERMDKGNSGQFNNTVRMNAYLGSGEYVILLGLELVGETRLAGVSLGEVDLQEIRLPWNSHTQSFKVPYLEHVDVDSLDIHRPGEILTVEFDLGDHSILVAETNGQTKSIEVLLRKITVTFDFLEELERLDLLGLGDFLLEGSDADLLDSQMSDSLGFGEGKGDEGLGTGGRLLRAGHGEAIGDLLRIILTKMQYATLVCSDSVNIKESLAAKAAATRAATRRRRILMEW</sequence>
<feature type="compositionally biased region" description="Basic and acidic residues" evidence="1">
    <location>
        <begin position="634"/>
        <end position="650"/>
    </location>
</feature>
<feature type="transmembrane region" description="Helical" evidence="2">
    <location>
        <begin position="475"/>
        <end position="499"/>
    </location>
</feature>
<feature type="transmembrane region" description="Helical" evidence="2">
    <location>
        <begin position="511"/>
        <end position="529"/>
    </location>
</feature>
<evidence type="ECO:0000256" key="2">
    <source>
        <dbReference type="SAM" id="Phobius"/>
    </source>
</evidence>
<proteinExistence type="predicted"/>
<gene>
    <name evidence="3" type="primary">WBGene00281341</name>
</gene>
<organism evidence="3 4">
    <name type="scientific">Pristionchus pacificus</name>
    <name type="common">Parasitic nematode worm</name>
    <dbReference type="NCBI Taxonomy" id="54126"/>
    <lineage>
        <taxon>Eukaryota</taxon>
        <taxon>Metazoa</taxon>
        <taxon>Ecdysozoa</taxon>
        <taxon>Nematoda</taxon>
        <taxon>Chromadorea</taxon>
        <taxon>Rhabditida</taxon>
        <taxon>Rhabditina</taxon>
        <taxon>Diplogasteromorpha</taxon>
        <taxon>Diplogasteroidea</taxon>
        <taxon>Neodiplogasteridae</taxon>
        <taxon>Pristionchus</taxon>
    </lineage>
</organism>
<protein>
    <submittedName>
        <fullName evidence="3">Uncharacterized protein</fullName>
    </submittedName>
</protein>
<feature type="region of interest" description="Disordered" evidence="1">
    <location>
        <begin position="51"/>
        <end position="71"/>
    </location>
</feature>
<evidence type="ECO:0000256" key="1">
    <source>
        <dbReference type="SAM" id="MobiDB-lite"/>
    </source>
</evidence>
<keyword evidence="2" id="KW-0812">Transmembrane</keyword>
<evidence type="ECO:0000313" key="3">
    <source>
        <dbReference type="EnsemblMetazoa" id="PPA42972.1"/>
    </source>
</evidence>
<reference evidence="3" key="2">
    <citation type="submission" date="2022-06" db="UniProtKB">
        <authorList>
            <consortium name="EnsemblMetazoa"/>
        </authorList>
    </citation>
    <scope>IDENTIFICATION</scope>
    <source>
        <strain evidence="3">PS312</strain>
    </source>
</reference>
<reference evidence="4" key="1">
    <citation type="journal article" date="2008" name="Nat. Genet.">
        <title>The Pristionchus pacificus genome provides a unique perspective on nematode lifestyle and parasitism.</title>
        <authorList>
            <person name="Dieterich C."/>
            <person name="Clifton S.W."/>
            <person name="Schuster L.N."/>
            <person name="Chinwalla A."/>
            <person name="Delehaunty K."/>
            <person name="Dinkelacker I."/>
            <person name="Fulton L."/>
            <person name="Fulton R."/>
            <person name="Godfrey J."/>
            <person name="Minx P."/>
            <person name="Mitreva M."/>
            <person name="Roeseler W."/>
            <person name="Tian H."/>
            <person name="Witte H."/>
            <person name="Yang S.P."/>
            <person name="Wilson R.K."/>
            <person name="Sommer R.J."/>
        </authorList>
    </citation>
    <scope>NUCLEOTIDE SEQUENCE [LARGE SCALE GENOMIC DNA]</scope>
    <source>
        <strain evidence="4">PS312</strain>
    </source>
</reference>
<feature type="region of interest" description="Disordered" evidence="1">
    <location>
        <begin position="633"/>
        <end position="665"/>
    </location>
</feature>
<keyword evidence="4" id="KW-1185">Reference proteome</keyword>